<keyword evidence="5" id="KW-1185">Reference proteome</keyword>
<feature type="transmembrane region" description="Helical" evidence="2">
    <location>
        <begin position="628"/>
        <end position="659"/>
    </location>
</feature>
<dbReference type="PANTHER" id="PTHR42736:SF1">
    <property type="entry name" value="PROTEIN-GLUTAMINE GAMMA-GLUTAMYLTRANSFERASE"/>
    <property type="match status" value="1"/>
</dbReference>
<comment type="caution">
    <text evidence="4">The sequence shown here is derived from an EMBL/GenBank/DDBJ whole genome shotgun (WGS) entry which is preliminary data.</text>
</comment>
<feature type="transmembrane region" description="Helical" evidence="2">
    <location>
        <begin position="232"/>
        <end position="253"/>
    </location>
</feature>
<protein>
    <submittedName>
        <fullName evidence="4">Transglutaminase domain-containing protein</fullName>
    </submittedName>
</protein>
<dbReference type="Pfam" id="PF01841">
    <property type="entry name" value="Transglut_core"/>
    <property type="match status" value="1"/>
</dbReference>
<feature type="transmembrane region" description="Helical" evidence="2">
    <location>
        <begin position="183"/>
        <end position="200"/>
    </location>
</feature>
<proteinExistence type="predicted"/>
<feature type="region of interest" description="Disordered" evidence="1">
    <location>
        <begin position="579"/>
        <end position="621"/>
    </location>
</feature>
<dbReference type="Gene3D" id="3.10.620.30">
    <property type="match status" value="1"/>
</dbReference>
<feature type="transmembrane region" description="Helical" evidence="2">
    <location>
        <begin position="127"/>
        <end position="150"/>
    </location>
</feature>
<keyword evidence="2" id="KW-0812">Transmembrane</keyword>
<organism evidence="4 5">
    <name type="scientific">Cryobacterium frigoriphilum</name>
    <dbReference type="NCBI Taxonomy" id="1259150"/>
    <lineage>
        <taxon>Bacteria</taxon>
        <taxon>Bacillati</taxon>
        <taxon>Actinomycetota</taxon>
        <taxon>Actinomycetes</taxon>
        <taxon>Micrococcales</taxon>
        <taxon>Microbacteriaceae</taxon>
        <taxon>Cryobacterium</taxon>
    </lineage>
</organism>
<feature type="transmembrane region" description="Helical" evidence="2">
    <location>
        <begin position="42"/>
        <end position="61"/>
    </location>
</feature>
<dbReference type="EMBL" id="SOHE01000053">
    <property type="protein sequence ID" value="TFD48885.1"/>
    <property type="molecule type" value="Genomic_DNA"/>
</dbReference>
<keyword evidence="2" id="KW-1133">Transmembrane helix</keyword>
<reference evidence="4 5" key="1">
    <citation type="submission" date="2019-03" db="EMBL/GenBank/DDBJ databases">
        <title>Genomics of glacier-inhabiting Cryobacterium strains.</title>
        <authorList>
            <person name="Liu Q."/>
            <person name="Xin Y.-H."/>
        </authorList>
    </citation>
    <scope>NUCLEOTIDE SEQUENCE [LARGE SCALE GENOMIC DNA]</scope>
    <source>
        <strain evidence="4 5">Hh14</strain>
    </source>
</reference>
<evidence type="ECO:0000313" key="5">
    <source>
        <dbReference type="Proteomes" id="UP000297447"/>
    </source>
</evidence>
<dbReference type="Proteomes" id="UP000297447">
    <property type="component" value="Unassembled WGS sequence"/>
</dbReference>
<keyword evidence="2" id="KW-0472">Membrane</keyword>
<evidence type="ECO:0000259" key="3">
    <source>
        <dbReference type="SMART" id="SM00460"/>
    </source>
</evidence>
<dbReference type="AlphaFoldDB" id="A0A4R8ZYL5"/>
<feature type="domain" description="Transglutaminase-like" evidence="3">
    <location>
        <begin position="503"/>
        <end position="575"/>
    </location>
</feature>
<gene>
    <name evidence="4" type="ORF">E3T55_12610</name>
</gene>
<accession>A0A4R8ZYL5</accession>
<dbReference type="SMART" id="SM00460">
    <property type="entry name" value="TGc"/>
    <property type="match status" value="1"/>
</dbReference>
<dbReference type="InterPro" id="IPR038765">
    <property type="entry name" value="Papain-like_cys_pep_sf"/>
</dbReference>
<evidence type="ECO:0000256" key="2">
    <source>
        <dbReference type="SAM" id="Phobius"/>
    </source>
</evidence>
<evidence type="ECO:0000313" key="4">
    <source>
        <dbReference type="EMBL" id="TFD48885.1"/>
    </source>
</evidence>
<dbReference type="PANTHER" id="PTHR42736">
    <property type="entry name" value="PROTEIN-GLUTAMINE GAMMA-GLUTAMYLTRANSFERASE"/>
    <property type="match status" value="1"/>
</dbReference>
<dbReference type="InterPro" id="IPR052901">
    <property type="entry name" value="Bact_TGase-like"/>
</dbReference>
<evidence type="ECO:0000256" key="1">
    <source>
        <dbReference type="SAM" id="MobiDB-lite"/>
    </source>
</evidence>
<name>A0A4R8ZYL5_9MICO</name>
<feature type="transmembrane region" description="Helical" evidence="2">
    <location>
        <begin position="68"/>
        <end position="88"/>
    </location>
</feature>
<feature type="transmembrane region" description="Helical" evidence="2">
    <location>
        <begin position="157"/>
        <end position="177"/>
    </location>
</feature>
<dbReference type="SUPFAM" id="SSF54001">
    <property type="entry name" value="Cysteine proteinases"/>
    <property type="match status" value="1"/>
</dbReference>
<sequence length="790" mass="82663">MTTRQRPAHQLGMTKVLGNLLAMLLVTAAASATLWPSYQSRAFIVMVAGGFVLGATVAILGARFRWPAWLVILVTILGFGVVGVPLAVPARAVNGVLPTVEGVQELAMAVVLGWKQLVTIALPVGDYQALLVPALILVLVSTVIGLTVALRSAHGELAVLAPVGLFIAGIALGPSSVARPVELGLGFLVLLLSWLLWFRWRRRVGATRLVAAQSARTIESLSDRRLAAARRLVSAAAIIALAIAAGTAASLAVPPAGARDVVRSHVQQPFNPNDYASPLSGFRSYLQSPTVDDTLLRVTGLPTGERLRLATLDSYDGVVFAAGGEAGAARSETGSADSGSFTRLPYRLDQSAVDGQEVVLQVEVLGYTGVWVPGAGQLEQVVFGGDTAVARSDSFYYNDVGGSAAVIGGLTRGDRYESRSVVPESTGDLATALPGSAVLAPIAVPDGMLAALEEAQQAGDTPGEQLQAMLDDLLTRGYISHGVGTDEPVSRSGHGADRMTQLFTDVPMLGDEEQYAVAAAILARSLGFPARVVLGFAPDAAADPEGAVAVTGADVTAWIEVQTALDGWVMIDPNPAFREVPAKQPDDPSVVSRPQSVLPPPVVDIEDPRDTPPPDTTVEDPPAPIDPLLALLFAVLQIVGWSGLALLVLLSPLLVVVAIKTRRRYLRRSRGTAGERIGGGWREFADTVTDFNGVAAVGTTRAELAASVGGTPALGGTPPVVFAELVDRAVFAPDTPSNADADRVWASVGALRRSLAVEHTRRDRLRALLSLRSLGRYAGGKKPSRSEGAR</sequence>
<dbReference type="InterPro" id="IPR002931">
    <property type="entry name" value="Transglutaminase-like"/>
</dbReference>
<dbReference type="OrthoDB" id="3651060at2"/>